<dbReference type="Pfam" id="PF00288">
    <property type="entry name" value="GHMP_kinases_N"/>
    <property type="match status" value="1"/>
</dbReference>
<dbReference type="InterPro" id="IPR036554">
    <property type="entry name" value="GHMP_kinase_C_sf"/>
</dbReference>
<dbReference type="GO" id="GO:0008652">
    <property type="term" value="P:amino acid biosynthetic process"/>
    <property type="evidence" value="ECO:0007669"/>
    <property type="project" value="UniProtKB-KW"/>
</dbReference>
<evidence type="ECO:0000256" key="1">
    <source>
        <dbReference type="ARBA" id="ARBA00004496"/>
    </source>
</evidence>
<evidence type="ECO:0000256" key="12">
    <source>
        <dbReference type="ARBA" id="ARBA00023141"/>
    </source>
</evidence>
<protein>
    <recommendedName>
        <fullName evidence="5 14">Shikimate kinase</fullName>
        <shortName evidence="14">SK</shortName>
        <ecNumber evidence="4 14">2.7.1.71</ecNumber>
    </recommendedName>
</protein>
<dbReference type="InterPro" id="IPR010189">
    <property type="entry name" value="SK_arc"/>
</dbReference>
<evidence type="ECO:0000256" key="9">
    <source>
        <dbReference type="ARBA" id="ARBA00022741"/>
    </source>
</evidence>
<dbReference type="SUPFAM" id="SSF55060">
    <property type="entry name" value="GHMP Kinase, C-terminal domain"/>
    <property type="match status" value="1"/>
</dbReference>
<evidence type="ECO:0000313" key="17">
    <source>
        <dbReference type="EMBL" id="AWR94846.1"/>
    </source>
</evidence>
<evidence type="ECO:0000256" key="3">
    <source>
        <dbReference type="ARBA" id="ARBA00010202"/>
    </source>
</evidence>
<dbReference type="InterPro" id="IPR014721">
    <property type="entry name" value="Ribsml_uS5_D2-typ_fold_subgr"/>
</dbReference>
<dbReference type="GO" id="GO:0009423">
    <property type="term" value="P:chorismate biosynthetic process"/>
    <property type="evidence" value="ECO:0007669"/>
    <property type="project" value="UniProtKB-UniRule"/>
</dbReference>
<reference evidence="17 18" key="1">
    <citation type="submission" date="2018-05" db="EMBL/GenBank/DDBJ databases">
        <title>Complete Genome Sequences of Extremely Thermoacidophilic, Metal-Mobilizing Type-Strain Members of the Archaeal Family Sulfolobaceae: Acidianus brierleyi DSM-1651T, Acidianus sulfidivorans DSM-18786T, Metallosphaera hakonensis DSM-7519T, and Metallosphaera prunae DSM-10039T.</title>
        <authorList>
            <person name="Counts J.A."/>
            <person name="Kelly R.M."/>
        </authorList>
    </citation>
    <scope>NUCLEOTIDE SEQUENCE [LARGE SCALE GENOMIC DNA]</scope>
    <source>
        <strain evidence="17 18">DSM 1651</strain>
    </source>
</reference>
<dbReference type="Pfam" id="PF08544">
    <property type="entry name" value="GHMP_kinases_C"/>
    <property type="match status" value="1"/>
</dbReference>
<name>A0A2U9IFS7_9CREN</name>
<comment type="subcellular location">
    <subcellularLocation>
        <location evidence="1 14">Cytoplasm</location>
    </subcellularLocation>
</comment>
<keyword evidence="7 14" id="KW-0028">Amino-acid biosynthesis</keyword>
<evidence type="ECO:0000256" key="5">
    <source>
        <dbReference type="ARBA" id="ARBA00013853"/>
    </source>
</evidence>
<dbReference type="GO" id="GO:0005737">
    <property type="term" value="C:cytoplasm"/>
    <property type="evidence" value="ECO:0007669"/>
    <property type="project" value="UniProtKB-SubCell"/>
</dbReference>
<evidence type="ECO:0000313" key="18">
    <source>
        <dbReference type="Proteomes" id="UP000248044"/>
    </source>
</evidence>
<dbReference type="KEGG" id="abri:DFR85_09795"/>
<sequence>MQTFGGISIVNAIPSWYGSSMAIDLKVNVDVEEGHSTFQSSLVKTILDYFRETYNIPELKVNIRSEIPQMSGLKSSSAVSTALIAAISEKFGIEVDIPKLSAILSIKSGVSVTGAYDDATAAYYGGVSFTYNKEFKLIKMENFPEDISILILAIGNRPNIDLKILKKYNLLFEEIFKIALRDIITAMKLNGLAIAEILGYDKEPIISALKNGAIASGISGNGPSIFALCKEGDDGPIYESLSKYGKVIVTRAVEIGDRYRKIDNTR</sequence>
<gene>
    <name evidence="14" type="primary">aroK</name>
    <name evidence="17" type="ORF">DFR85_09795</name>
</gene>
<comment type="similarity">
    <text evidence="3 14">Belongs to the GHMP kinase family. Archaeal shikimate kinase subfamily.</text>
</comment>
<evidence type="ECO:0000256" key="8">
    <source>
        <dbReference type="ARBA" id="ARBA00022679"/>
    </source>
</evidence>
<organism evidence="17 18">
    <name type="scientific">Acidianus brierleyi</name>
    <dbReference type="NCBI Taxonomy" id="41673"/>
    <lineage>
        <taxon>Archaea</taxon>
        <taxon>Thermoproteota</taxon>
        <taxon>Thermoprotei</taxon>
        <taxon>Sulfolobales</taxon>
        <taxon>Sulfolobaceae</taxon>
        <taxon>Acidianus</taxon>
    </lineage>
</organism>
<evidence type="ECO:0000256" key="7">
    <source>
        <dbReference type="ARBA" id="ARBA00022605"/>
    </source>
</evidence>
<feature type="domain" description="GHMP kinase C-terminal" evidence="16">
    <location>
        <begin position="203"/>
        <end position="246"/>
    </location>
</feature>
<keyword evidence="10 14" id="KW-0418">Kinase</keyword>
<dbReference type="InterPro" id="IPR006204">
    <property type="entry name" value="GHMP_kinase_N_dom"/>
</dbReference>
<dbReference type="PANTHER" id="PTHR20861:SF3">
    <property type="entry name" value="SHIKIMATE KINASE"/>
    <property type="match status" value="1"/>
</dbReference>
<dbReference type="Proteomes" id="UP000248044">
    <property type="component" value="Chromosome"/>
</dbReference>
<dbReference type="GO" id="GO:0009073">
    <property type="term" value="P:aromatic amino acid family biosynthetic process"/>
    <property type="evidence" value="ECO:0007669"/>
    <property type="project" value="UniProtKB-KW"/>
</dbReference>
<dbReference type="PANTHER" id="PTHR20861">
    <property type="entry name" value="HOMOSERINE/4-DIPHOSPHOCYTIDYL-2-C-METHYL-D-ERYTHRITOL KINASE"/>
    <property type="match status" value="1"/>
</dbReference>
<comment type="pathway">
    <text evidence="2 14">Metabolic intermediate biosynthesis; chorismate biosynthesis; chorismate from D-erythrose 4-phosphate and phosphoenolpyruvate: step 5/7.</text>
</comment>
<evidence type="ECO:0000259" key="16">
    <source>
        <dbReference type="Pfam" id="PF08544"/>
    </source>
</evidence>
<dbReference type="InterPro" id="IPR013750">
    <property type="entry name" value="GHMP_kinase_C_dom"/>
</dbReference>
<dbReference type="Gene3D" id="3.30.230.10">
    <property type="match status" value="1"/>
</dbReference>
<dbReference type="GO" id="GO:0005524">
    <property type="term" value="F:ATP binding"/>
    <property type="evidence" value="ECO:0007669"/>
    <property type="project" value="UniProtKB-UniRule"/>
</dbReference>
<evidence type="ECO:0000256" key="6">
    <source>
        <dbReference type="ARBA" id="ARBA00022490"/>
    </source>
</evidence>
<evidence type="ECO:0000259" key="15">
    <source>
        <dbReference type="Pfam" id="PF00288"/>
    </source>
</evidence>
<dbReference type="UniPathway" id="UPA00053">
    <property type="reaction ID" value="UER00088"/>
</dbReference>
<evidence type="ECO:0000256" key="11">
    <source>
        <dbReference type="ARBA" id="ARBA00022840"/>
    </source>
</evidence>
<dbReference type="GO" id="GO:0004765">
    <property type="term" value="F:shikimate kinase activity"/>
    <property type="evidence" value="ECO:0007669"/>
    <property type="project" value="UniProtKB-UniRule"/>
</dbReference>
<dbReference type="PIRSF" id="PIRSF005758">
    <property type="entry name" value="Shikimt_kin_arch"/>
    <property type="match status" value="1"/>
</dbReference>
<keyword evidence="6 14" id="KW-0963">Cytoplasm</keyword>
<dbReference type="AlphaFoldDB" id="A0A2U9IFS7"/>
<keyword evidence="18" id="KW-1185">Reference proteome</keyword>
<feature type="binding site" evidence="14">
    <location>
        <begin position="68"/>
        <end position="78"/>
    </location>
    <ligand>
        <name>ATP</name>
        <dbReference type="ChEBI" id="CHEBI:30616"/>
    </ligand>
</feature>
<dbReference type="EC" id="2.7.1.71" evidence="4 14"/>
<keyword evidence="11 14" id="KW-0067">ATP-binding</keyword>
<dbReference type="RefSeq" id="WP_110270727.1">
    <property type="nucleotide sequence ID" value="NZ_CP029289.2"/>
</dbReference>
<evidence type="ECO:0000256" key="10">
    <source>
        <dbReference type="ARBA" id="ARBA00022777"/>
    </source>
</evidence>
<comment type="catalytic activity">
    <reaction evidence="13 14">
        <text>shikimate + ATP = 3-phosphoshikimate + ADP + H(+)</text>
        <dbReference type="Rhea" id="RHEA:13121"/>
        <dbReference type="ChEBI" id="CHEBI:15378"/>
        <dbReference type="ChEBI" id="CHEBI:30616"/>
        <dbReference type="ChEBI" id="CHEBI:36208"/>
        <dbReference type="ChEBI" id="CHEBI:145989"/>
        <dbReference type="ChEBI" id="CHEBI:456216"/>
        <dbReference type="EC" id="2.7.1.71"/>
    </reaction>
</comment>
<keyword evidence="9 14" id="KW-0547">Nucleotide-binding</keyword>
<evidence type="ECO:0000256" key="14">
    <source>
        <dbReference type="HAMAP-Rule" id="MF_00370"/>
    </source>
</evidence>
<dbReference type="InterPro" id="IPR020568">
    <property type="entry name" value="Ribosomal_Su5_D2-typ_SF"/>
</dbReference>
<accession>A0A2U9IFS7</accession>
<dbReference type="NCBIfam" id="TIGR01920">
    <property type="entry name" value="Shik_kin_archae"/>
    <property type="match status" value="1"/>
</dbReference>
<feature type="domain" description="GHMP kinase N-terminal" evidence="15">
    <location>
        <begin position="42"/>
        <end position="126"/>
    </location>
</feature>
<dbReference type="OrthoDB" id="9602at2157"/>
<keyword evidence="12 14" id="KW-0057">Aromatic amino acid biosynthesis</keyword>
<dbReference type="HAMAP" id="MF_00370">
    <property type="entry name" value="Shik_kinase_arch"/>
    <property type="match status" value="1"/>
</dbReference>
<dbReference type="SUPFAM" id="SSF54211">
    <property type="entry name" value="Ribosomal protein S5 domain 2-like"/>
    <property type="match status" value="1"/>
</dbReference>
<keyword evidence="8 14" id="KW-0808">Transferase</keyword>
<evidence type="ECO:0000256" key="2">
    <source>
        <dbReference type="ARBA" id="ARBA00004842"/>
    </source>
</evidence>
<evidence type="ECO:0000256" key="4">
    <source>
        <dbReference type="ARBA" id="ARBA00012154"/>
    </source>
</evidence>
<dbReference type="EMBL" id="CP029289">
    <property type="protein sequence ID" value="AWR94846.1"/>
    <property type="molecule type" value="Genomic_DNA"/>
</dbReference>
<dbReference type="GeneID" id="36832449"/>
<dbReference type="Gene3D" id="3.30.70.890">
    <property type="entry name" value="GHMP kinase, C-terminal domain"/>
    <property type="match status" value="1"/>
</dbReference>
<evidence type="ECO:0000256" key="13">
    <source>
        <dbReference type="ARBA" id="ARBA00048567"/>
    </source>
</evidence>
<proteinExistence type="inferred from homology"/>